<dbReference type="PANTHER" id="PTHR44936:SF10">
    <property type="entry name" value="SENSOR PROTEIN RSTB"/>
    <property type="match status" value="1"/>
</dbReference>
<evidence type="ECO:0000256" key="3">
    <source>
        <dbReference type="ARBA" id="ARBA00022679"/>
    </source>
</evidence>
<protein>
    <recommendedName>
        <fullName evidence="2">histidine kinase</fullName>
        <ecNumber evidence="2">2.7.13.3</ecNumber>
    </recommendedName>
</protein>
<evidence type="ECO:0000256" key="6">
    <source>
        <dbReference type="ARBA" id="ARBA00022840"/>
    </source>
</evidence>
<evidence type="ECO:0000256" key="5">
    <source>
        <dbReference type="ARBA" id="ARBA00022777"/>
    </source>
</evidence>
<dbReference type="PRINTS" id="PR00344">
    <property type="entry name" value="BCTRLSENSOR"/>
</dbReference>
<dbReference type="GO" id="GO:0004673">
    <property type="term" value="F:protein histidine kinase activity"/>
    <property type="evidence" value="ECO:0007669"/>
    <property type="project" value="UniProtKB-EC"/>
</dbReference>
<keyword evidence="4" id="KW-0547">Nucleotide-binding</keyword>
<dbReference type="InterPro" id="IPR050980">
    <property type="entry name" value="2C_sensor_his_kinase"/>
</dbReference>
<dbReference type="PROSITE" id="PS50109">
    <property type="entry name" value="HIS_KIN"/>
    <property type="match status" value="1"/>
</dbReference>
<gene>
    <name evidence="8" type="ORF">E8A74_35345</name>
</gene>
<comment type="caution">
    <text evidence="8">The sequence shown here is derived from an EMBL/GenBank/DDBJ whole genome shotgun (WGS) entry which is preliminary data.</text>
</comment>
<dbReference type="SMART" id="SM00387">
    <property type="entry name" value="HATPase_c"/>
    <property type="match status" value="1"/>
</dbReference>
<proteinExistence type="predicted"/>
<dbReference type="Gene3D" id="3.30.565.10">
    <property type="entry name" value="Histidine kinase-like ATPase, C-terminal domain"/>
    <property type="match status" value="1"/>
</dbReference>
<name>A0A4V5PNE6_9BACT</name>
<comment type="catalytic activity">
    <reaction evidence="1">
        <text>ATP + protein L-histidine = ADP + protein N-phospho-L-histidine.</text>
        <dbReference type="EC" id="2.7.13.3"/>
    </reaction>
</comment>
<dbReference type="OrthoDB" id="5494472at2"/>
<dbReference type="AlphaFoldDB" id="A0A4V5PNE6"/>
<keyword evidence="6" id="KW-0067">ATP-binding</keyword>
<feature type="domain" description="Histidine kinase" evidence="7">
    <location>
        <begin position="557"/>
        <end position="773"/>
    </location>
</feature>
<dbReference type="EC" id="2.7.13.3" evidence="2"/>
<evidence type="ECO:0000313" key="8">
    <source>
        <dbReference type="EMBL" id="TKD00202.1"/>
    </source>
</evidence>
<reference evidence="8 9" key="1">
    <citation type="submission" date="2019-04" db="EMBL/GenBank/DDBJ databases">
        <authorList>
            <person name="Li Y."/>
            <person name="Wang J."/>
        </authorList>
    </citation>
    <scope>NUCLEOTIDE SEQUENCE [LARGE SCALE GENOMIC DNA]</scope>
    <source>
        <strain evidence="8 9">DSM 14668</strain>
    </source>
</reference>
<evidence type="ECO:0000256" key="1">
    <source>
        <dbReference type="ARBA" id="ARBA00000085"/>
    </source>
</evidence>
<evidence type="ECO:0000256" key="4">
    <source>
        <dbReference type="ARBA" id="ARBA00022741"/>
    </source>
</evidence>
<dbReference type="Proteomes" id="UP000309215">
    <property type="component" value="Unassembled WGS sequence"/>
</dbReference>
<keyword evidence="3" id="KW-0808">Transferase</keyword>
<dbReference type="InterPro" id="IPR003594">
    <property type="entry name" value="HATPase_dom"/>
</dbReference>
<dbReference type="PANTHER" id="PTHR44936">
    <property type="entry name" value="SENSOR PROTEIN CREC"/>
    <property type="match status" value="1"/>
</dbReference>
<dbReference type="Pfam" id="PF02518">
    <property type="entry name" value="HATPase_c"/>
    <property type="match status" value="1"/>
</dbReference>
<dbReference type="SUPFAM" id="SSF55874">
    <property type="entry name" value="ATPase domain of HSP90 chaperone/DNA topoisomerase II/histidine kinase"/>
    <property type="match status" value="1"/>
</dbReference>
<keyword evidence="5 8" id="KW-0418">Kinase</keyword>
<dbReference type="InterPro" id="IPR004358">
    <property type="entry name" value="Sig_transdc_His_kin-like_C"/>
</dbReference>
<evidence type="ECO:0000313" key="9">
    <source>
        <dbReference type="Proteomes" id="UP000309215"/>
    </source>
</evidence>
<keyword evidence="9" id="KW-1185">Reference proteome</keyword>
<evidence type="ECO:0000259" key="7">
    <source>
        <dbReference type="PROSITE" id="PS50109"/>
    </source>
</evidence>
<dbReference type="InterPro" id="IPR036890">
    <property type="entry name" value="HATPase_C_sf"/>
</dbReference>
<dbReference type="GO" id="GO:0005524">
    <property type="term" value="F:ATP binding"/>
    <property type="evidence" value="ECO:0007669"/>
    <property type="project" value="UniProtKB-KW"/>
</dbReference>
<dbReference type="EMBL" id="SSMQ01000049">
    <property type="protein sequence ID" value="TKD00202.1"/>
    <property type="molecule type" value="Genomic_DNA"/>
</dbReference>
<dbReference type="InterPro" id="IPR005467">
    <property type="entry name" value="His_kinase_dom"/>
</dbReference>
<evidence type="ECO:0000256" key="2">
    <source>
        <dbReference type="ARBA" id="ARBA00012438"/>
    </source>
</evidence>
<accession>A0A4V5PNE6</accession>
<sequence length="776" mass="86040">MMLDISVLPATSARGGCVLGRLVDGWRGWGDEGSLGEARGRRAGGCVSNAGARRPRSCRFTWQGRGHLWRRRACPWCGPPVRLGLGAQRGVMKPPMFQLETDGDPQEAVAQVYRAAGFEVERRVGDAPGTVEWFASSTGFPRVRTYFRVLPKVPEDLARELAELTAICQVTASDRAIGIVLEGELPEGYEPNLATATSAALITIRQWVLEVTGIATKARELVRTMDAAAAGLYFPRRARLASGEEVDADVFIARWADESVDSTLIVVGPGKRTTVSHAAWSLARRFEERPDVVTPPIMSYAGERSFHLPSVVVVADARHYDRPPPTRSLLYWSDRSDKTLLTAPGIVVLRLLPPRADEIERWFERHLEPRPSFDRFLAARRTSKDFADLSNVLGNLVLLRDTIRALPTPASDATPIEAWIVVVAAAHVGQVASTVSQDWGRDRASASDLEDLALEQFAIGKAASRRFLLPWESYGWLDREGELFSNQLVMHFFLARKIVREVRAGHDDVLLRYQFPREVFLFLTVIAPDVAARLTDSAVAGMEQRIREEAERIAQLGFAHRLNRPVGAMRQHLGEIRDALDKEQRASLARPFARLEEEIDYIERLTEKTRIWEAGPTGTKANVVLRPLVEDELAPLTRRYTEVDTLVEVPSELHVEAISDALHETLHCLLENAFHAVLCSTRATVRRIVVSGSRTGDVIRLEIRDSGDGVNSGDRDRIFEPFNTNKTGGAGKPRGTGLGLAIAKRFVERMGGRIGLDPAHEETCFFIELVAGKEDG</sequence>
<organism evidence="8 9">
    <name type="scientific">Polyangium fumosum</name>
    <dbReference type="NCBI Taxonomy" id="889272"/>
    <lineage>
        <taxon>Bacteria</taxon>
        <taxon>Pseudomonadati</taxon>
        <taxon>Myxococcota</taxon>
        <taxon>Polyangia</taxon>
        <taxon>Polyangiales</taxon>
        <taxon>Polyangiaceae</taxon>
        <taxon>Polyangium</taxon>
    </lineage>
</organism>